<dbReference type="Gene3D" id="3.40.50.2000">
    <property type="entry name" value="Glycogen Phosphorylase B"/>
    <property type="match status" value="1"/>
</dbReference>
<gene>
    <name evidence="2" type="ORF">UFOPK3004_00117</name>
</gene>
<dbReference type="AlphaFoldDB" id="A0A6J6X7Q8"/>
<evidence type="ECO:0000313" key="2">
    <source>
        <dbReference type="EMBL" id="CAB4792409.1"/>
    </source>
</evidence>
<organism evidence="2">
    <name type="scientific">freshwater metagenome</name>
    <dbReference type="NCBI Taxonomy" id="449393"/>
    <lineage>
        <taxon>unclassified sequences</taxon>
        <taxon>metagenomes</taxon>
        <taxon>ecological metagenomes</taxon>
    </lineage>
</organism>
<reference evidence="2" key="1">
    <citation type="submission" date="2020-05" db="EMBL/GenBank/DDBJ databases">
        <authorList>
            <person name="Chiriac C."/>
            <person name="Salcher M."/>
            <person name="Ghai R."/>
            <person name="Kavagutti S V."/>
        </authorList>
    </citation>
    <scope>NUCLEOTIDE SEQUENCE</scope>
</reference>
<evidence type="ECO:0000259" key="1">
    <source>
        <dbReference type="Pfam" id="PF00534"/>
    </source>
</evidence>
<dbReference type="SUPFAM" id="SSF53756">
    <property type="entry name" value="UDP-Glycosyltransferase/glycogen phosphorylase"/>
    <property type="match status" value="1"/>
</dbReference>
<dbReference type="GO" id="GO:0004377">
    <property type="term" value="F:GDP-Man:Man(3)GlcNAc(2)-PP-Dol alpha-1,2-mannosyltransferase activity"/>
    <property type="evidence" value="ECO:0007669"/>
    <property type="project" value="InterPro"/>
</dbReference>
<dbReference type="PANTHER" id="PTHR45919">
    <property type="entry name" value="GDP-MAN:MAN(3)GLCNAC(2)-PP-DOL ALPHA-1,2-MANNOSYLTRANSFERASE"/>
    <property type="match status" value="1"/>
</dbReference>
<dbReference type="InterPro" id="IPR038013">
    <property type="entry name" value="ALG11"/>
</dbReference>
<sequence length="399" mass="43744">MFASIINEVGSVEVTRPKVAIYNLYWATYGGGEQVSGAIAETLSKYCDVTLLGPEEPNVEATRARLGVDLGGCAWQKVCDDLEASAASADFDVFINGTYRSHSVNKAPHGLYYVHFPEPPTTSRRKAVDAVARTGLGAMKLAPRVPERLEGVRRGLQRRVIDQSWAKSYTKFLSNSNYTAGWVKKLWDAESEIVYPPVRTTVKPGTKVELITSIGRFFDPSLGHSKKQHELLEAFTHMFSSREGIGSWKLTFVGGADSASRDYALAIRRGAVGLPVAVHLNAPREIVETTLATASIYWHGGGFGEDPELHPERFEHFGIAVVEAMATGAVPVVFAAAGPAEIVRHGVDGFHWKTLEELQSFTRQLMNDEELRSKMSSAAQLRAAEFSVEVFAQRISSLI</sequence>
<dbReference type="GO" id="GO:0006487">
    <property type="term" value="P:protein N-linked glycosylation"/>
    <property type="evidence" value="ECO:0007669"/>
    <property type="project" value="TreeGrafter"/>
</dbReference>
<proteinExistence type="predicted"/>
<protein>
    <submittedName>
        <fullName evidence="2">Unannotated protein</fullName>
    </submittedName>
</protein>
<dbReference type="Pfam" id="PF00534">
    <property type="entry name" value="Glycos_transf_1"/>
    <property type="match status" value="1"/>
</dbReference>
<accession>A0A6J6X7Q8</accession>
<dbReference type="InterPro" id="IPR001296">
    <property type="entry name" value="Glyco_trans_1"/>
</dbReference>
<dbReference type="EMBL" id="CAFAAL010000005">
    <property type="protein sequence ID" value="CAB4792409.1"/>
    <property type="molecule type" value="Genomic_DNA"/>
</dbReference>
<dbReference type="GO" id="GO:0016020">
    <property type="term" value="C:membrane"/>
    <property type="evidence" value="ECO:0007669"/>
    <property type="project" value="TreeGrafter"/>
</dbReference>
<dbReference type="PANTHER" id="PTHR45919:SF1">
    <property type="entry name" value="GDP-MAN:MAN(3)GLCNAC(2)-PP-DOL ALPHA-1,2-MANNOSYLTRANSFERASE"/>
    <property type="match status" value="1"/>
</dbReference>
<feature type="domain" description="Glycosyl transferase family 1" evidence="1">
    <location>
        <begin position="221"/>
        <end position="380"/>
    </location>
</feature>
<name>A0A6J6X7Q8_9ZZZZ</name>